<evidence type="ECO:0000256" key="1">
    <source>
        <dbReference type="ARBA" id="ARBA00004123"/>
    </source>
</evidence>
<dbReference type="InterPro" id="IPR017930">
    <property type="entry name" value="Myb_dom"/>
</dbReference>
<feature type="domain" description="Myb-like" evidence="6">
    <location>
        <begin position="4"/>
        <end position="56"/>
    </location>
</feature>
<keyword evidence="2" id="KW-0677">Repeat</keyword>
<reference evidence="8" key="1">
    <citation type="submission" date="2020-03" db="EMBL/GenBank/DDBJ databases">
        <title>A high-quality chromosome-level genome assembly of a woody plant with both climbing and erect habits, Rhamnella rubrinervis.</title>
        <authorList>
            <person name="Lu Z."/>
            <person name="Yang Y."/>
            <person name="Zhu X."/>
            <person name="Sun Y."/>
        </authorList>
    </citation>
    <scope>NUCLEOTIDE SEQUENCE</scope>
    <source>
        <strain evidence="8">BYM</strain>
        <tissue evidence="8">Leaf</tissue>
    </source>
</reference>
<dbReference type="GO" id="GO:0005634">
    <property type="term" value="C:nucleus"/>
    <property type="evidence" value="ECO:0007669"/>
    <property type="project" value="UniProtKB-SubCell"/>
</dbReference>
<dbReference type="EMBL" id="VOIH02000012">
    <property type="protein sequence ID" value="KAF3431277.1"/>
    <property type="molecule type" value="Genomic_DNA"/>
</dbReference>
<protein>
    <submittedName>
        <fullName evidence="8">Uncharacterized protein</fullName>
    </submittedName>
</protein>
<evidence type="ECO:0000256" key="3">
    <source>
        <dbReference type="ARBA" id="ARBA00023125"/>
    </source>
</evidence>
<feature type="domain" description="HTH myb-type" evidence="7">
    <location>
        <begin position="8"/>
        <end position="56"/>
    </location>
</feature>
<evidence type="ECO:0000313" key="8">
    <source>
        <dbReference type="EMBL" id="KAF3431277.1"/>
    </source>
</evidence>
<dbReference type="InterPro" id="IPR009057">
    <property type="entry name" value="Homeodomain-like_sf"/>
</dbReference>
<dbReference type="PROSITE" id="PS51294">
    <property type="entry name" value="HTH_MYB"/>
    <property type="match status" value="2"/>
</dbReference>
<dbReference type="AlphaFoldDB" id="A0A8K0GJ85"/>
<comment type="caution">
    <text evidence="8">The sequence shown here is derived from an EMBL/GenBank/DDBJ whole genome shotgun (WGS) entry which is preliminary data.</text>
</comment>
<keyword evidence="3" id="KW-0238">DNA-binding</keyword>
<feature type="domain" description="HTH myb-type" evidence="7">
    <location>
        <begin position="57"/>
        <end position="111"/>
    </location>
</feature>
<keyword evidence="9" id="KW-1185">Reference proteome</keyword>
<feature type="compositionally biased region" description="Basic and acidic residues" evidence="5">
    <location>
        <begin position="120"/>
        <end position="137"/>
    </location>
</feature>
<gene>
    <name evidence="8" type="ORF">FNV43_RR26007</name>
</gene>
<feature type="domain" description="Myb-like" evidence="6">
    <location>
        <begin position="57"/>
        <end position="107"/>
    </location>
</feature>
<dbReference type="CDD" id="cd00167">
    <property type="entry name" value="SANT"/>
    <property type="match status" value="2"/>
</dbReference>
<evidence type="ECO:0000256" key="4">
    <source>
        <dbReference type="ARBA" id="ARBA00023242"/>
    </source>
</evidence>
<name>A0A8K0GJ85_9ROSA</name>
<keyword evidence="4" id="KW-0539">Nucleus</keyword>
<evidence type="ECO:0000313" key="9">
    <source>
        <dbReference type="Proteomes" id="UP000796880"/>
    </source>
</evidence>
<organism evidence="8 9">
    <name type="scientific">Rhamnella rubrinervis</name>
    <dbReference type="NCBI Taxonomy" id="2594499"/>
    <lineage>
        <taxon>Eukaryota</taxon>
        <taxon>Viridiplantae</taxon>
        <taxon>Streptophyta</taxon>
        <taxon>Embryophyta</taxon>
        <taxon>Tracheophyta</taxon>
        <taxon>Spermatophyta</taxon>
        <taxon>Magnoliopsida</taxon>
        <taxon>eudicotyledons</taxon>
        <taxon>Gunneridae</taxon>
        <taxon>Pentapetalae</taxon>
        <taxon>rosids</taxon>
        <taxon>fabids</taxon>
        <taxon>Rosales</taxon>
        <taxon>Rhamnaceae</taxon>
        <taxon>rhamnoid group</taxon>
        <taxon>Rhamneae</taxon>
        <taxon>Rhamnella</taxon>
    </lineage>
</organism>
<sequence>MEAENQYKKGLWTEEEDKVLQEYIKVHGRGQWNRIPKATGLKRCGKSCRLRWLNYLSPNVKRDGFSEEEDDLIIRLHNLIGNRWSLIAGRIPGRTDNQVKNHWNTHLCKKLGIIKRQEPARKLGDDNTSKIPHHEDQQQQGAGAILSTNNSNSDLNFLMNNATNSSAEAMEAVLENKTKEPALISDAVDHHHHHQASNEGTVDFVDESLLFSNDDYMLINSPCIVDFLDAFPVDLMCPRL</sequence>
<dbReference type="SUPFAM" id="SSF46689">
    <property type="entry name" value="Homeodomain-like"/>
    <property type="match status" value="1"/>
</dbReference>
<proteinExistence type="predicted"/>
<dbReference type="FunFam" id="1.10.10.60:FF:000001">
    <property type="entry name" value="MYB-related transcription factor"/>
    <property type="match status" value="1"/>
</dbReference>
<dbReference type="SMART" id="SM00717">
    <property type="entry name" value="SANT"/>
    <property type="match status" value="2"/>
</dbReference>
<evidence type="ECO:0000259" key="7">
    <source>
        <dbReference type="PROSITE" id="PS51294"/>
    </source>
</evidence>
<feature type="region of interest" description="Disordered" evidence="5">
    <location>
        <begin position="120"/>
        <end position="141"/>
    </location>
</feature>
<comment type="subcellular location">
    <subcellularLocation>
        <location evidence="1">Nucleus</location>
    </subcellularLocation>
</comment>
<dbReference type="Proteomes" id="UP000796880">
    <property type="component" value="Unassembled WGS sequence"/>
</dbReference>
<dbReference type="PROSITE" id="PS50090">
    <property type="entry name" value="MYB_LIKE"/>
    <property type="match status" value="2"/>
</dbReference>
<evidence type="ECO:0000256" key="2">
    <source>
        <dbReference type="ARBA" id="ARBA00022737"/>
    </source>
</evidence>
<evidence type="ECO:0000256" key="5">
    <source>
        <dbReference type="SAM" id="MobiDB-lite"/>
    </source>
</evidence>
<dbReference type="GO" id="GO:0003677">
    <property type="term" value="F:DNA binding"/>
    <property type="evidence" value="ECO:0007669"/>
    <property type="project" value="UniProtKB-KW"/>
</dbReference>
<dbReference type="InterPro" id="IPR015495">
    <property type="entry name" value="Myb_TF_plants"/>
</dbReference>
<evidence type="ECO:0000259" key="6">
    <source>
        <dbReference type="PROSITE" id="PS50090"/>
    </source>
</evidence>
<dbReference type="InterPro" id="IPR001005">
    <property type="entry name" value="SANT/Myb"/>
</dbReference>
<dbReference type="Pfam" id="PF00249">
    <property type="entry name" value="Myb_DNA-binding"/>
    <property type="match status" value="2"/>
</dbReference>
<dbReference type="OrthoDB" id="2143914at2759"/>
<dbReference type="PANTHER" id="PTHR47999">
    <property type="entry name" value="TRANSCRIPTION FACTOR MYB8-RELATED-RELATED"/>
    <property type="match status" value="1"/>
</dbReference>
<accession>A0A8K0GJ85</accession>
<dbReference type="PANTHER" id="PTHR47999:SF59">
    <property type="entry name" value="TRANSCRIPTION FACTOR WER-LIKE"/>
    <property type="match status" value="1"/>
</dbReference>
<dbReference type="Gene3D" id="1.10.10.60">
    <property type="entry name" value="Homeodomain-like"/>
    <property type="match status" value="2"/>
</dbReference>